<reference evidence="3 4" key="1">
    <citation type="submission" date="2023-09" db="EMBL/GenBank/DDBJ databases">
        <title>Microbacterium fusihabitans sp. nov., Microbacterium phycihabitans sp. nov., and Microbacterium cervinum sp. nov., isolated from dried seaweeds of beach.</title>
        <authorList>
            <person name="Lee S.D."/>
        </authorList>
    </citation>
    <scope>NUCLEOTIDE SEQUENCE [LARGE SCALE GENOMIC DNA]</scope>
    <source>
        <strain evidence="3 4">KSW2-21</strain>
    </source>
</reference>
<organism evidence="3 4">
    <name type="scientific">Microbacterium algihabitans</name>
    <dbReference type="NCBI Taxonomy" id="3075992"/>
    <lineage>
        <taxon>Bacteria</taxon>
        <taxon>Bacillati</taxon>
        <taxon>Actinomycetota</taxon>
        <taxon>Actinomycetes</taxon>
        <taxon>Micrococcales</taxon>
        <taxon>Microbacteriaceae</taxon>
        <taxon>Microbacterium</taxon>
    </lineage>
</organism>
<dbReference type="Proteomes" id="UP001256673">
    <property type="component" value="Unassembled WGS sequence"/>
</dbReference>
<comment type="similarity">
    <text evidence="1">Belongs to the Rv1128c/1148c/1588c/1702c/1945/3466 family.</text>
</comment>
<name>A0ABU3RWS3_9MICO</name>
<evidence type="ECO:0000313" key="4">
    <source>
        <dbReference type="Proteomes" id="UP001256673"/>
    </source>
</evidence>
<dbReference type="SMART" id="SM00507">
    <property type="entry name" value="HNHc"/>
    <property type="match status" value="1"/>
</dbReference>
<evidence type="ECO:0000313" key="3">
    <source>
        <dbReference type="EMBL" id="MDU0327328.1"/>
    </source>
</evidence>
<accession>A0ABU3RWS3</accession>
<gene>
    <name evidence="3" type="ORF">RWH43_11225</name>
</gene>
<dbReference type="Pfam" id="PF02720">
    <property type="entry name" value="DUF222"/>
    <property type="match status" value="1"/>
</dbReference>
<dbReference type="InterPro" id="IPR003870">
    <property type="entry name" value="DUF222"/>
</dbReference>
<dbReference type="CDD" id="cd00085">
    <property type="entry name" value="HNHc"/>
    <property type="match status" value="1"/>
</dbReference>
<protein>
    <submittedName>
        <fullName evidence="3">DUF222 domain-containing protein</fullName>
    </submittedName>
</protein>
<feature type="domain" description="HNH nuclease" evidence="2">
    <location>
        <begin position="354"/>
        <end position="406"/>
    </location>
</feature>
<keyword evidence="4" id="KW-1185">Reference proteome</keyword>
<dbReference type="InterPro" id="IPR002711">
    <property type="entry name" value="HNH"/>
</dbReference>
<sequence>MPPETPSTPPPDGPRTRHALVAEALAADAAFAAAEARRTRAYAALGQFGVDANAERTSVRAADMALREIASEVAAAQRLSDRTVQAHIGRAMLMVDDFPATLQAWGEGALTRAHVRAIADIGAALPEERRTEFDALAVGLAPRLSPGRLRSRLAAVAEKLQPTTLTERHQRGRETRCVRVVPGVDGMSDLIATLPTVLAVGIYDRLTQQSRVVIDARSGGALATPGVTGPDAVTAATGASAATTDERTTAQLRADILADLLLAAAPVSDPTVSGDGPGALGAIRARVQVVVPALSVVRPGEEGLDPAELVGHGPIDIDTARRIAEATSMPWDRVITHPVTGAVLMTDTYQRTAAIDRHLRARDRRCRWPGCVVPAVRCEVDHTVDWALGGTTDVANLAHLCQRHHSQKQFTRWKVRQRAGGVLEWTSPSGRVYADEPLPYSPAVRFLPDDPSPPEDEAAPF</sequence>
<evidence type="ECO:0000256" key="1">
    <source>
        <dbReference type="ARBA" id="ARBA00023450"/>
    </source>
</evidence>
<dbReference type="Gene3D" id="1.10.30.50">
    <property type="match status" value="1"/>
</dbReference>
<dbReference type="RefSeq" id="WP_144832269.1">
    <property type="nucleotide sequence ID" value="NZ_JAWDIU010000003.1"/>
</dbReference>
<dbReference type="Pfam" id="PF01844">
    <property type="entry name" value="HNH"/>
    <property type="match status" value="1"/>
</dbReference>
<dbReference type="InterPro" id="IPR003615">
    <property type="entry name" value="HNH_nuc"/>
</dbReference>
<dbReference type="EMBL" id="JAWDIU010000003">
    <property type="protein sequence ID" value="MDU0327328.1"/>
    <property type="molecule type" value="Genomic_DNA"/>
</dbReference>
<comment type="caution">
    <text evidence="3">The sequence shown here is derived from an EMBL/GenBank/DDBJ whole genome shotgun (WGS) entry which is preliminary data.</text>
</comment>
<evidence type="ECO:0000259" key="2">
    <source>
        <dbReference type="SMART" id="SM00507"/>
    </source>
</evidence>
<proteinExistence type="inferred from homology"/>